<reference evidence="9 10" key="1">
    <citation type="submission" date="2015-05" db="EMBL/GenBank/DDBJ databases">
        <title>Distinctive expansion of gene families associated with plant cell wall degradation and secondary metabolism in the genomes of grapevine trunk pathogens.</title>
        <authorList>
            <person name="Lawrence D.P."/>
            <person name="Travadon R."/>
            <person name="Rolshausen P.E."/>
            <person name="Baumgartner K."/>
        </authorList>
    </citation>
    <scope>NUCLEOTIDE SEQUENCE [LARGE SCALE GENOMIC DNA]</scope>
    <source>
        <strain evidence="9">UCRPC4</strain>
    </source>
</reference>
<name>A0A0G2G0G7_PHACM</name>
<dbReference type="GO" id="GO:0046983">
    <property type="term" value="F:protein dimerization activity"/>
    <property type="evidence" value="ECO:0007669"/>
    <property type="project" value="InterPro"/>
</dbReference>
<keyword evidence="5" id="KW-0539">Nucleus</keyword>
<comment type="caution">
    <text evidence="9">The sequence shown here is derived from an EMBL/GenBank/DDBJ whole genome shotgun (WGS) entry which is preliminary data.</text>
</comment>
<dbReference type="PANTHER" id="PTHR11800:SF2">
    <property type="entry name" value="DNA-DIRECTED RNA POLYMERASE II SUBUNIT RPB3"/>
    <property type="match status" value="1"/>
</dbReference>
<dbReference type="InterPro" id="IPR001514">
    <property type="entry name" value="DNA-dir_RNA_pol_30-40kDasu_CS"/>
</dbReference>
<dbReference type="InterPro" id="IPR036603">
    <property type="entry name" value="RBP11-like"/>
</dbReference>
<dbReference type="InterPro" id="IPR011263">
    <property type="entry name" value="DNA-dir_RNA_pol_RpoA/D/Rpb3"/>
</dbReference>
<reference evidence="9 10" key="2">
    <citation type="submission" date="2015-05" db="EMBL/GenBank/DDBJ databases">
        <authorList>
            <person name="Morales-Cruz A."/>
            <person name="Amrine K.C."/>
            <person name="Cantu D."/>
        </authorList>
    </citation>
    <scope>NUCLEOTIDE SEQUENCE [LARGE SCALE GENOMIC DNA]</scope>
    <source>
        <strain evidence="9">UCRPC4</strain>
    </source>
</reference>
<dbReference type="GO" id="GO:0006366">
    <property type="term" value="P:transcription by RNA polymerase II"/>
    <property type="evidence" value="ECO:0007669"/>
    <property type="project" value="TreeGrafter"/>
</dbReference>
<dbReference type="GO" id="GO:0000785">
    <property type="term" value="C:chromatin"/>
    <property type="evidence" value="ECO:0007669"/>
    <property type="project" value="EnsemblFungi"/>
</dbReference>
<evidence type="ECO:0000256" key="5">
    <source>
        <dbReference type="ARBA" id="ARBA00023242"/>
    </source>
</evidence>
<dbReference type="CDD" id="cd07031">
    <property type="entry name" value="RNAP_II_RPB3"/>
    <property type="match status" value="1"/>
</dbReference>
<evidence type="ECO:0000259" key="8">
    <source>
        <dbReference type="SMART" id="SM00662"/>
    </source>
</evidence>
<dbReference type="InterPro" id="IPR036643">
    <property type="entry name" value="RNApol_insert_sf"/>
</dbReference>
<keyword evidence="3" id="KW-0240">DNA-directed RNA polymerase</keyword>
<dbReference type="NCBIfam" id="NF001988">
    <property type="entry name" value="PRK00783.1"/>
    <property type="match status" value="1"/>
</dbReference>
<organism evidence="9 10">
    <name type="scientific">Phaeomoniella chlamydospora</name>
    <name type="common">Phaeoacremonium chlamydosporum</name>
    <dbReference type="NCBI Taxonomy" id="158046"/>
    <lineage>
        <taxon>Eukaryota</taxon>
        <taxon>Fungi</taxon>
        <taxon>Dikarya</taxon>
        <taxon>Ascomycota</taxon>
        <taxon>Pezizomycotina</taxon>
        <taxon>Eurotiomycetes</taxon>
        <taxon>Chaetothyriomycetidae</taxon>
        <taxon>Phaeomoniellales</taxon>
        <taxon>Phaeomoniellaceae</taxon>
        <taxon>Phaeomoniella</taxon>
    </lineage>
</organism>
<gene>
    <name evidence="9" type="ORF">UCRPC4_g05595</name>
</gene>
<evidence type="ECO:0000256" key="1">
    <source>
        <dbReference type="ARBA" id="ARBA00004123"/>
    </source>
</evidence>
<dbReference type="GO" id="GO:0005665">
    <property type="term" value="C:RNA polymerase II, core complex"/>
    <property type="evidence" value="ECO:0007669"/>
    <property type="project" value="EnsemblFungi"/>
</dbReference>
<feature type="domain" description="DNA-directed RNA polymerase RpoA/D/Rpb3-type" evidence="8">
    <location>
        <begin position="28"/>
        <end position="290"/>
    </location>
</feature>
<dbReference type="SUPFAM" id="SSF55257">
    <property type="entry name" value="RBP11-like subunits of RNA polymerase"/>
    <property type="match status" value="1"/>
</dbReference>
<dbReference type="InterPro" id="IPR050518">
    <property type="entry name" value="Rpo3/RPB3_RNA_Pol_subunit"/>
</dbReference>
<dbReference type="GO" id="GO:0003677">
    <property type="term" value="F:DNA binding"/>
    <property type="evidence" value="ECO:0007669"/>
    <property type="project" value="EnsemblFungi"/>
</dbReference>
<dbReference type="SMART" id="SM00662">
    <property type="entry name" value="RPOLD"/>
    <property type="match status" value="1"/>
</dbReference>
<comment type="similarity">
    <text evidence="6">Belongs to the archaeal Rpo3/eukaryotic RPB3 RNA polymerase subunit family.</text>
</comment>
<dbReference type="Proteomes" id="UP000053317">
    <property type="component" value="Unassembled WGS sequence"/>
</dbReference>
<comment type="subunit">
    <text evidence="2">Component of the RNA polymerase II (Pol II) complex consisting of 12 subunits.</text>
</comment>
<dbReference type="GO" id="GO:0003899">
    <property type="term" value="F:DNA-directed RNA polymerase activity"/>
    <property type="evidence" value="ECO:0007669"/>
    <property type="project" value="InterPro"/>
</dbReference>
<sequence length="357" mass="38335">MALYNGTMDIDDESTGPKVTVREAESDRVDFVLSSVDLALANSLRRVMLAEIPTVSIDLVNIHTNNSVLPDEYIAHRLGLIPLNSRDCHKDMLFSRDCDCEGNCDRCSVELELHAKCSTSATETMQVYARDLIVIGNRPNPWVGSPVFKEGDDKGPLIAKLRRGQEINLQCIAKKGIAKEHAKWAPSAAIGFEYDPLNKLRHTSYWYEEDPKNEWPINERNAAWETEEGVNGGMNADLPVGAGGEAGFDPDAKPQTFFFDIESVGILEPDQIVQQGITVLQEKLADVIRGLGGAGADDIMNGGDSPDGYEPAPIGDGGYTNYGANGMGASGGQSAWGGLGGATPYGATPYGGGYGGY</sequence>
<dbReference type="FunFam" id="2.170.120.12:FF:000002">
    <property type="entry name" value="DNA-directed RNA polymerase II subunit RPB3"/>
    <property type="match status" value="1"/>
</dbReference>
<dbReference type="HAMAP" id="MF_00320">
    <property type="entry name" value="RNApol_arch_Rpo3"/>
    <property type="match status" value="1"/>
</dbReference>
<dbReference type="SUPFAM" id="SSF56553">
    <property type="entry name" value="Insert subdomain of RNA polymerase alpha subunit"/>
    <property type="match status" value="1"/>
</dbReference>
<dbReference type="Pfam" id="PF01193">
    <property type="entry name" value="RNA_pol_L"/>
    <property type="match status" value="1"/>
</dbReference>
<protein>
    <recommendedName>
        <fullName evidence="7">DNA-directed RNA polymerase II subunit RPB3</fullName>
    </recommendedName>
</protein>
<evidence type="ECO:0000313" key="9">
    <source>
        <dbReference type="EMBL" id="KKY17453.1"/>
    </source>
</evidence>
<keyword evidence="4" id="KW-0804">Transcription</keyword>
<evidence type="ECO:0000256" key="7">
    <source>
        <dbReference type="ARBA" id="ARBA00072506"/>
    </source>
</evidence>
<dbReference type="AlphaFoldDB" id="A0A0G2G0G7"/>
<dbReference type="InterPro" id="IPR022842">
    <property type="entry name" value="RNAP_Rpo3/Rpb3/RPAC1"/>
</dbReference>
<dbReference type="PROSITE" id="PS00446">
    <property type="entry name" value="RNA_POL_D_30KD"/>
    <property type="match status" value="1"/>
</dbReference>
<evidence type="ECO:0000313" key="10">
    <source>
        <dbReference type="Proteomes" id="UP000053317"/>
    </source>
</evidence>
<dbReference type="Pfam" id="PF01000">
    <property type="entry name" value="RNA_pol_A_bac"/>
    <property type="match status" value="1"/>
</dbReference>
<comment type="subcellular location">
    <subcellularLocation>
        <location evidence="1">Nucleus</location>
    </subcellularLocation>
</comment>
<evidence type="ECO:0000256" key="2">
    <source>
        <dbReference type="ARBA" id="ARBA00011730"/>
    </source>
</evidence>
<dbReference type="Gene3D" id="2.170.120.12">
    <property type="entry name" value="DNA-directed RNA polymerase, insert domain"/>
    <property type="match status" value="1"/>
</dbReference>
<dbReference type="InterPro" id="IPR011262">
    <property type="entry name" value="DNA-dir_RNA_pol_insert"/>
</dbReference>
<evidence type="ECO:0000256" key="4">
    <source>
        <dbReference type="ARBA" id="ARBA00023163"/>
    </source>
</evidence>
<accession>A0A0G2G0G7</accession>
<proteinExistence type="inferred from homology"/>
<evidence type="ECO:0000256" key="6">
    <source>
        <dbReference type="ARBA" id="ARBA00025804"/>
    </source>
</evidence>
<dbReference type="EMBL" id="LCWF01000146">
    <property type="protein sequence ID" value="KKY17453.1"/>
    <property type="molecule type" value="Genomic_DNA"/>
</dbReference>
<dbReference type="PANTHER" id="PTHR11800">
    <property type="entry name" value="DNA-DIRECTED RNA POLYMERASE"/>
    <property type="match status" value="1"/>
</dbReference>
<dbReference type="OrthoDB" id="270173at2759"/>
<evidence type="ECO:0000256" key="3">
    <source>
        <dbReference type="ARBA" id="ARBA00022478"/>
    </source>
</evidence>
<keyword evidence="10" id="KW-1185">Reference proteome</keyword>
<dbReference type="Gene3D" id="3.30.1360.10">
    <property type="entry name" value="RNA polymerase, RBP11-like subunit"/>
    <property type="match status" value="1"/>
</dbReference>